<evidence type="ECO:0000256" key="1">
    <source>
        <dbReference type="SAM" id="MobiDB-lite"/>
    </source>
</evidence>
<keyword evidence="3" id="KW-1185">Reference proteome</keyword>
<organism evidence="2 3">
    <name type="scientific">Streptomyces canarius</name>
    <dbReference type="NCBI Taxonomy" id="285453"/>
    <lineage>
        <taxon>Bacteria</taxon>
        <taxon>Bacillati</taxon>
        <taxon>Actinomycetota</taxon>
        <taxon>Actinomycetes</taxon>
        <taxon>Kitasatosporales</taxon>
        <taxon>Streptomycetaceae</taxon>
        <taxon>Streptomyces</taxon>
    </lineage>
</organism>
<proteinExistence type="predicted"/>
<dbReference type="RefSeq" id="WP_373315928.1">
    <property type="nucleotide sequence ID" value="NZ_BMVN01000050.1"/>
</dbReference>
<protein>
    <submittedName>
        <fullName evidence="2">Uncharacterized protein</fullName>
    </submittedName>
</protein>
<reference evidence="3" key="1">
    <citation type="journal article" date="2019" name="Int. J. Syst. Evol. Microbiol.">
        <title>The Global Catalogue of Microorganisms (GCM) 10K type strain sequencing project: providing services to taxonomists for standard genome sequencing and annotation.</title>
        <authorList>
            <consortium name="The Broad Institute Genomics Platform"/>
            <consortium name="The Broad Institute Genome Sequencing Center for Infectious Disease"/>
            <person name="Wu L."/>
            <person name="Ma J."/>
        </authorList>
    </citation>
    <scope>NUCLEOTIDE SEQUENCE [LARGE SCALE GENOMIC DNA]</scope>
    <source>
        <strain evidence="3">JCM 4733</strain>
    </source>
</reference>
<comment type="caution">
    <text evidence="2">The sequence shown here is derived from an EMBL/GenBank/DDBJ whole genome shotgun (WGS) entry which is preliminary data.</text>
</comment>
<name>A0ABQ3DDD1_9ACTN</name>
<evidence type="ECO:0000313" key="2">
    <source>
        <dbReference type="EMBL" id="GHA63819.1"/>
    </source>
</evidence>
<feature type="region of interest" description="Disordered" evidence="1">
    <location>
        <begin position="61"/>
        <end position="84"/>
    </location>
</feature>
<evidence type="ECO:0000313" key="3">
    <source>
        <dbReference type="Proteomes" id="UP000653644"/>
    </source>
</evidence>
<dbReference type="Proteomes" id="UP000653644">
    <property type="component" value="Unassembled WGS sequence"/>
</dbReference>
<sequence>MATGHILTSVGDRAAAARVPARHTDDVHARTITVGRSPRGPLVQFADGSFTTALSHSATCTVTSSTRAPGPHPGTLRGGTGRTA</sequence>
<dbReference type="EMBL" id="BMVN01000050">
    <property type="protein sequence ID" value="GHA63819.1"/>
    <property type="molecule type" value="Genomic_DNA"/>
</dbReference>
<accession>A0ABQ3DDD1</accession>
<gene>
    <name evidence="2" type="ORF">GCM10010345_80030</name>
</gene>